<dbReference type="Pfam" id="PF14738">
    <property type="entry name" value="CFAP91"/>
    <property type="match status" value="1"/>
</dbReference>
<reference evidence="10" key="1">
    <citation type="submission" date="2025-08" db="UniProtKB">
        <authorList>
            <consortium name="RefSeq"/>
        </authorList>
    </citation>
    <scope>IDENTIFICATION</scope>
</reference>
<keyword evidence="4" id="KW-0966">Cell projection</keyword>
<accession>A0A6P8R9J5</accession>
<evidence type="ECO:0000256" key="7">
    <source>
        <dbReference type="SAM" id="MobiDB-lite"/>
    </source>
</evidence>
<dbReference type="KEGG" id="gsh:117359158"/>
<evidence type="ECO:0000313" key="9">
    <source>
        <dbReference type="Proteomes" id="UP000515159"/>
    </source>
</evidence>
<feature type="domain" description="CFAP91" evidence="8">
    <location>
        <begin position="177"/>
        <end position="329"/>
    </location>
</feature>
<evidence type="ECO:0000256" key="6">
    <source>
        <dbReference type="ARBA" id="ARBA00029555"/>
    </source>
</evidence>
<keyword evidence="9" id="KW-1185">Reference proteome</keyword>
<dbReference type="FunCoup" id="A0A6P8R9J5">
    <property type="interactions" value="156"/>
</dbReference>
<evidence type="ECO:0000313" key="10">
    <source>
        <dbReference type="RefSeq" id="XP_033797323.1"/>
    </source>
</evidence>
<keyword evidence="3" id="KW-0206">Cytoskeleton</keyword>
<name>A0A6P8R9J5_GEOSA</name>
<gene>
    <name evidence="10" type="primary">CFAP91</name>
</gene>
<evidence type="ECO:0000256" key="5">
    <source>
        <dbReference type="ARBA" id="ARBA00029468"/>
    </source>
</evidence>
<dbReference type="PANTHER" id="PTHR22455">
    <property type="entry name" value="CILIA- AND FLAGELLA-ASSOCIATED PROTEIN 91"/>
    <property type="match status" value="1"/>
</dbReference>
<dbReference type="InParanoid" id="A0A6P8R9J5"/>
<evidence type="ECO:0000256" key="2">
    <source>
        <dbReference type="ARBA" id="ARBA00022490"/>
    </source>
</evidence>
<evidence type="ECO:0000259" key="8">
    <source>
        <dbReference type="Pfam" id="PF14738"/>
    </source>
</evidence>
<organism evidence="9 10">
    <name type="scientific">Geotrypetes seraphini</name>
    <name type="common">Gaboon caecilian</name>
    <name type="synonym">Caecilia seraphini</name>
    <dbReference type="NCBI Taxonomy" id="260995"/>
    <lineage>
        <taxon>Eukaryota</taxon>
        <taxon>Metazoa</taxon>
        <taxon>Chordata</taxon>
        <taxon>Craniata</taxon>
        <taxon>Vertebrata</taxon>
        <taxon>Euteleostomi</taxon>
        <taxon>Amphibia</taxon>
        <taxon>Gymnophiona</taxon>
        <taxon>Geotrypetes</taxon>
    </lineage>
</organism>
<dbReference type="InterPro" id="IPR026720">
    <property type="entry name" value="CFAP91"/>
</dbReference>
<evidence type="ECO:0000256" key="3">
    <source>
        <dbReference type="ARBA" id="ARBA00023212"/>
    </source>
</evidence>
<dbReference type="OrthoDB" id="567787at2759"/>
<proteinExistence type="inferred from homology"/>
<comment type="subcellular location">
    <subcellularLocation>
        <location evidence="1">Cytoplasm</location>
        <location evidence="1">Cytoskeleton</location>
        <location evidence="1">Cilium axoneme</location>
    </subcellularLocation>
</comment>
<dbReference type="InterPro" id="IPR032840">
    <property type="entry name" value="CFAP91_dom"/>
</dbReference>
<sequence length="749" mass="88350">MSEVQTMHRQFPGPGGNKDRKPYKKVRTFDHLYDPLCTFSSERDHVHANLQAHFSCEQLKKVSHFLTMFSNLPHYPPYTLTPILKDPVPSFIDQRWRGREEQRVAALQHLAGFKFSSRIQDSQKVEIEGRDRFRFFDRPLIPFLQQIPPHILLDISRPELAEDITRATASFVRSVGIQTDYRDGETQTDPYSPYYVLQPGSIPELLTLASLTWGRGLPAGVAEVEMIERAREKQIWEASLPPLHDTSQHEKRKKMMDDQERKEWAFRESEIEKLQEVRLEVLKKMLLKREEKQNKSDIERLDARWSRLQQEKENKIKTIRKDYIKALRRLTKSMRNVEGKFERRDIINDYSNYGSQPFAPLTRIGRFPDWNSEQYMVRSPFLETYEGLLDLEAYLPDFVKHPRIRAPKCKAKTKDGYVLRAARLELELEQVYKALKEKRTKIQQPKEPITLLQMIEKPIPRPPTPAIEKPSEIEEERELAIILLQKLIRGRAIQNMMFEGKEKRLELIQELRITHALQEDGQLLKKKEKQAILALQRQRDLHEHKISMMDDHLSELEGRVLADMFDFLSKELVRLQEERRIHAFVMLAERHRRIREAEESGRRQVEERRRREEDEIFRQVVKVHQSTVDTYLEDIILNATDSTADEYAREEIQKKAEQINDIAYEMEARHTRLQSEEIVAEMVYSFLIPEVHKTSVKEKIRQSQKKHIYAAHHVIHRETEVVLRQTITAEGTSRPSDVTDVMGNESQAK</sequence>
<keyword evidence="10" id="KW-0969">Cilium</keyword>
<dbReference type="Proteomes" id="UP000515159">
    <property type="component" value="Chromosome 4"/>
</dbReference>
<comment type="similarity">
    <text evidence="5">Belongs to the CFAP91 family.</text>
</comment>
<keyword evidence="10" id="KW-0282">Flagellum</keyword>
<dbReference type="GO" id="GO:0005930">
    <property type="term" value="C:axoneme"/>
    <property type="evidence" value="ECO:0007669"/>
    <property type="project" value="UniProtKB-SubCell"/>
</dbReference>
<evidence type="ECO:0000256" key="1">
    <source>
        <dbReference type="ARBA" id="ARBA00004430"/>
    </source>
</evidence>
<dbReference type="PANTHER" id="PTHR22455:SF10">
    <property type="entry name" value="CILIA- AND FLAGELLA-ASSOCIATED PROTEIN 91"/>
    <property type="match status" value="1"/>
</dbReference>
<dbReference type="CTD" id="89876"/>
<dbReference type="GeneID" id="117359158"/>
<protein>
    <recommendedName>
        <fullName evidence="6">Cilia- and flagella-associated protein 91</fullName>
    </recommendedName>
</protein>
<dbReference type="AlphaFoldDB" id="A0A6P8R9J5"/>
<feature type="region of interest" description="Disordered" evidence="7">
    <location>
        <begin position="1"/>
        <end position="23"/>
    </location>
</feature>
<keyword evidence="2" id="KW-0963">Cytoplasm</keyword>
<evidence type="ECO:0000256" key="4">
    <source>
        <dbReference type="ARBA" id="ARBA00023273"/>
    </source>
</evidence>
<dbReference type="RefSeq" id="XP_033797323.1">
    <property type="nucleotide sequence ID" value="XM_033941432.1"/>
</dbReference>